<dbReference type="InterPro" id="IPR029058">
    <property type="entry name" value="AB_hydrolase_fold"/>
</dbReference>
<feature type="active site" description="Charge relay system" evidence="1">
    <location>
        <position position="190"/>
    </location>
</feature>
<dbReference type="Pfam" id="PF12146">
    <property type="entry name" value="Hydrolase_4"/>
    <property type="match status" value="1"/>
</dbReference>
<dbReference type="SUPFAM" id="SSF53474">
    <property type="entry name" value="alpha/beta-Hydrolases"/>
    <property type="match status" value="1"/>
</dbReference>
<dbReference type="InterPro" id="IPR012354">
    <property type="entry name" value="Esterase_lipase"/>
</dbReference>
<keyword evidence="4" id="KW-1185">Reference proteome</keyword>
<dbReference type="InterPro" id="IPR022742">
    <property type="entry name" value="Hydrolase_4"/>
</dbReference>
<sequence length="246" mass="27366">MKDKSLFYESGKRAVLLFHAFTSNPKDMLSLGRALERADYTVYAPVFSGHGTNDPDDLFDYSIKDWVQDGKDALAFLKDKGYDEVAVMGLSLGGVVATDLLLNEDVIGGGTFASPVVSEYDTNVPEHFMIWYEHMKEQAGYSKEEIAGLKTSAEVKVQAILDGVRAHVAEMEKEYDQINKKIFIAQGGQDEMINDQSAVKFKDALVNADVDFHFYEDAPHVLTTGKIGKDVQIDVLTYLSSLEWSD</sequence>
<dbReference type="STRING" id="426701.SAMN04488098_105010"/>
<dbReference type="PANTHER" id="PTHR11614">
    <property type="entry name" value="PHOSPHOLIPASE-RELATED"/>
    <property type="match status" value="1"/>
</dbReference>
<dbReference type="RefSeq" id="WP_176759676.1">
    <property type="nucleotide sequence ID" value="NZ_FNFK01000050.1"/>
</dbReference>
<dbReference type="AlphaFoldDB" id="A0A1G9DVT2"/>
<proteinExistence type="predicted"/>
<protein>
    <submittedName>
        <fullName evidence="3">Carboxylesterase</fullName>
    </submittedName>
</protein>
<dbReference type="InterPro" id="IPR051044">
    <property type="entry name" value="MAG_DAG_Lipase"/>
</dbReference>
<evidence type="ECO:0000259" key="2">
    <source>
        <dbReference type="Pfam" id="PF12146"/>
    </source>
</evidence>
<name>A0A1G9DVT2_9LACT</name>
<dbReference type="Gene3D" id="3.40.50.1820">
    <property type="entry name" value="alpha/beta hydrolase"/>
    <property type="match status" value="1"/>
</dbReference>
<feature type="domain" description="Serine aminopeptidase S33" evidence="2">
    <location>
        <begin position="12"/>
        <end position="122"/>
    </location>
</feature>
<organism evidence="3 4">
    <name type="scientific">Alkalibacterium thalassium</name>
    <dbReference type="NCBI Taxonomy" id="426701"/>
    <lineage>
        <taxon>Bacteria</taxon>
        <taxon>Bacillati</taxon>
        <taxon>Bacillota</taxon>
        <taxon>Bacilli</taxon>
        <taxon>Lactobacillales</taxon>
        <taxon>Carnobacteriaceae</taxon>
        <taxon>Alkalibacterium</taxon>
    </lineage>
</organism>
<reference evidence="4" key="1">
    <citation type="submission" date="2016-10" db="EMBL/GenBank/DDBJ databases">
        <authorList>
            <person name="Varghese N."/>
            <person name="Submissions S."/>
        </authorList>
    </citation>
    <scope>NUCLEOTIDE SEQUENCE [LARGE SCALE GENOMIC DNA]</scope>
    <source>
        <strain evidence="4">DSM 19181</strain>
    </source>
</reference>
<dbReference type="GO" id="GO:0052689">
    <property type="term" value="F:carboxylic ester hydrolase activity"/>
    <property type="evidence" value="ECO:0007669"/>
    <property type="project" value="InterPro"/>
</dbReference>
<gene>
    <name evidence="3" type="ORF">SAMN04488098_105010</name>
</gene>
<evidence type="ECO:0000256" key="1">
    <source>
        <dbReference type="PIRSR" id="PIRSR017388-1"/>
    </source>
</evidence>
<dbReference type="Proteomes" id="UP000199433">
    <property type="component" value="Unassembled WGS sequence"/>
</dbReference>
<feature type="active site" description="Charge relay system" evidence="1">
    <location>
        <position position="220"/>
    </location>
</feature>
<dbReference type="EMBL" id="FNFK01000050">
    <property type="protein sequence ID" value="SDK67962.1"/>
    <property type="molecule type" value="Genomic_DNA"/>
</dbReference>
<dbReference type="PIRSF" id="PIRSF017388">
    <property type="entry name" value="Esterase_lipase"/>
    <property type="match status" value="1"/>
</dbReference>
<feature type="active site" description="Nucleophile" evidence="1">
    <location>
        <position position="91"/>
    </location>
</feature>
<accession>A0A1G9DVT2</accession>
<evidence type="ECO:0000313" key="4">
    <source>
        <dbReference type="Proteomes" id="UP000199433"/>
    </source>
</evidence>
<evidence type="ECO:0000313" key="3">
    <source>
        <dbReference type="EMBL" id="SDK67962.1"/>
    </source>
</evidence>